<dbReference type="SUPFAM" id="SSF56752">
    <property type="entry name" value="D-aminoacid aminotransferase-like PLP-dependent enzymes"/>
    <property type="match status" value="1"/>
</dbReference>
<evidence type="ECO:0000256" key="4">
    <source>
        <dbReference type="RuleBase" id="RU004106"/>
    </source>
</evidence>
<organism evidence="6 7">
    <name type="scientific">Clostridium saudiense</name>
    <dbReference type="NCBI Taxonomy" id="1414720"/>
    <lineage>
        <taxon>Bacteria</taxon>
        <taxon>Bacillati</taxon>
        <taxon>Bacillota</taxon>
        <taxon>Clostridia</taxon>
        <taxon>Eubacteriales</taxon>
        <taxon>Clostridiaceae</taxon>
        <taxon>Clostridium</taxon>
    </lineage>
</organism>
<dbReference type="Pfam" id="PF01063">
    <property type="entry name" value="Aminotran_4"/>
    <property type="match status" value="1"/>
</dbReference>
<gene>
    <name evidence="6" type="ORF">H6A19_00895</name>
</gene>
<dbReference type="CDD" id="cd00449">
    <property type="entry name" value="PLPDE_IV"/>
    <property type="match status" value="1"/>
</dbReference>
<dbReference type="InterPro" id="IPR001544">
    <property type="entry name" value="Aminotrans_IV"/>
</dbReference>
<comment type="similarity">
    <text evidence="2 4">Belongs to the class-IV pyridoxal-phosphate-dependent aminotransferase family.</text>
</comment>
<dbReference type="PANTHER" id="PTHR42743">
    <property type="entry name" value="AMINO-ACID AMINOTRANSFERASE"/>
    <property type="match status" value="1"/>
</dbReference>
<dbReference type="Gene3D" id="3.20.10.10">
    <property type="entry name" value="D-amino Acid Aminotransferase, subunit A, domain 2"/>
    <property type="match status" value="1"/>
</dbReference>
<evidence type="ECO:0000313" key="7">
    <source>
        <dbReference type="Proteomes" id="UP000767334"/>
    </source>
</evidence>
<dbReference type="InterPro" id="IPR050571">
    <property type="entry name" value="Class-IV_PLP-Dep_Aminotrnsfr"/>
</dbReference>
<dbReference type="InterPro" id="IPR043131">
    <property type="entry name" value="BCAT-like_N"/>
</dbReference>
<evidence type="ECO:0000256" key="5">
    <source>
        <dbReference type="RuleBase" id="RU004516"/>
    </source>
</evidence>
<dbReference type="InterPro" id="IPR036038">
    <property type="entry name" value="Aminotransferase-like"/>
</dbReference>
<dbReference type="RefSeq" id="WP_148322531.1">
    <property type="nucleotide sequence ID" value="NZ_JACJLL010000003.1"/>
</dbReference>
<keyword evidence="3 5" id="KW-0663">Pyridoxal phosphate</keyword>
<protein>
    <submittedName>
        <fullName evidence="6">Aminotransferase class IV</fullName>
    </submittedName>
</protein>
<name>A0ABS2FC74_9CLOT</name>
<evidence type="ECO:0000256" key="2">
    <source>
        <dbReference type="ARBA" id="ARBA00009320"/>
    </source>
</evidence>
<evidence type="ECO:0000256" key="3">
    <source>
        <dbReference type="ARBA" id="ARBA00022898"/>
    </source>
</evidence>
<dbReference type="PROSITE" id="PS00770">
    <property type="entry name" value="AA_TRANSFER_CLASS_4"/>
    <property type="match status" value="1"/>
</dbReference>
<sequence>MEAINKFYLNNGIIYPINDFTDEDYKEKIIYEVLRVVNGKPVFLKEHLARMKKSFKLINKEFPYSEETIESLIVKVIKKNDNAIGNIKITYNISNGNLKIYYIMHSYPDEEYYEKGVKVILYYGERENPNLKIVSTEFRAKIAEKMKEDKAHEALLVDRNGFITEGSKSNFFGIKDKKLITAKGEAVLRGITRDKIFKIAESLGVEVEEKEIRASEIRDLDSLFISGTSVAILPISQVDDIKFDVNNEILRNIMKKYNDLLEGKL</sequence>
<accession>A0ABS2FC74</accession>
<keyword evidence="6" id="KW-0032">Aminotransferase</keyword>
<evidence type="ECO:0000313" key="6">
    <source>
        <dbReference type="EMBL" id="MBM6817906.1"/>
    </source>
</evidence>
<comment type="cofactor">
    <cofactor evidence="1 5">
        <name>pyridoxal 5'-phosphate</name>
        <dbReference type="ChEBI" id="CHEBI:597326"/>
    </cofactor>
</comment>
<dbReference type="InterPro" id="IPR018300">
    <property type="entry name" value="Aminotrans_IV_CS"/>
</dbReference>
<dbReference type="Gene3D" id="3.30.470.10">
    <property type="match status" value="1"/>
</dbReference>
<dbReference type="PANTHER" id="PTHR42743:SF11">
    <property type="entry name" value="AMINODEOXYCHORISMATE LYASE"/>
    <property type="match status" value="1"/>
</dbReference>
<evidence type="ECO:0000256" key="1">
    <source>
        <dbReference type="ARBA" id="ARBA00001933"/>
    </source>
</evidence>
<keyword evidence="7" id="KW-1185">Reference proteome</keyword>
<comment type="caution">
    <text evidence="6">The sequence shown here is derived from an EMBL/GenBank/DDBJ whole genome shotgun (WGS) entry which is preliminary data.</text>
</comment>
<dbReference type="EMBL" id="JACJLL010000003">
    <property type="protein sequence ID" value="MBM6817906.1"/>
    <property type="molecule type" value="Genomic_DNA"/>
</dbReference>
<dbReference type="Proteomes" id="UP000767334">
    <property type="component" value="Unassembled WGS sequence"/>
</dbReference>
<proteinExistence type="inferred from homology"/>
<reference evidence="6 7" key="1">
    <citation type="journal article" date="2021" name="Sci. Rep.">
        <title>The distribution of antibiotic resistance genes in chicken gut microbiota commensals.</title>
        <authorList>
            <person name="Juricova H."/>
            <person name="Matiasovicova J."/>
            <person name="Kubasova T."/>
            <person name="Cejkova D."/>
            <person name="Rychlik I."/>
        </authorList>
    </citation>
    <scope>NUCLEOTIDE SEQUENCE [LARGE SCALE GENOMIC DNA]</scope>
    <source>
        <strain evidence="6 7">An435</strain>
    </source>
</reference>
<dbReference type="InterPro" id="IPR043132">
    <property type="entry name" value="BCAT-like_C"/>
</dbReference>
<keyword evidence="6" id="KW-0808">Transferase</keyword>
<dbReference type="GO" id="GO:0008483">
    <property type="term" value="F:transaminase activity"/>
    <property type="evidence" value="ECO:0007669"/>
    <property type="project" value="UniProtKB-KW"/>
</dbReference>